<dbReference type="Gene3D" id="3.40.50.150">
    <property type="entry name" value="Vaccinia Virus protein VP39"/>
    <property type="match status" value="1"/>
</dbReference>
<dbReference type="InterPro" id="IPR019410">
    <property type="entry name" value="Methyltransf_16"/>
</dbReference>
<dbReference type="SUPFAM" id="SSF53335">
    <property type="entry name" value="S-adenosyl-L-methionine-dependent methyltransferases"/>
    <property type="match status" value="1"/>
</dbReference>
<dbReference type="EMBL" id="CAXHTA020000016">
    <property type="protein sequence ID" value="CAL5226837.1"/>
    <property type="molecule type" value="Genomic_DNA"/>
</dbReference>
<organism evidence="1 2">
    <name type="scientific">Coccomyxa viridis</name>
    <dbReference type="NCBI Taxonomy" id="1274662"/>
    <lineage>
        <taxon>Eukaryota</taxon>
        <taxon>Viridiplantae</taxon>
        <taxon>Chlorophyta</taxon>
        <taxon>core chlorophytes</taxon>
        <taxon>Trebouxiophyceae</taxon>
        <taxon>Trebouxiophyceae incertae sedis</taxon>
        <taxon>Coccomyxaceae</taxon>
        <taxon>Coccomyxa</taxon>
    </lineage>
</organism>
<sequence length="234" mass="25516">MDTSDADGCQSLPEDVVDDIGLDIWEASRVLCNFMLQNIAVRHLITAAPGILELGAGAGLPSILSAAMGAKAVTLTDYDPQVVELEQENLRLNGVDEGKACVLDWRDRDAAEKLGKFDLVLGADLLYASSVVKDFIETVKVVLAPEGVMLFAHQIRRAITWDKARGLPRLEKVDAPLELLKAQAEDAKLVSKELLSLEPDQQAKDMGTEGCFLILAFAWQEEALKCLYSPTYSV</sequence>
<dbReference type="Pfam" id="PF10294">
    <property type="entry name" value="Methyltransf_16"/>
    <property type="match status" value="1"/>
</dbReference>
<dbReference type="PANTHER" id="PTHR14614">
    <property type="entry name" value="HEPATOCELLULAR CARCINOMA-ASSOCIATED ANTIGEN"/>
    <property type="match status" value="1"/>
</dbReference>
<evidence type="ECO:0000313" key="1">
    <source>
        <dbReference type="EMBL" id="CAL5226837.1"/>
    </source>
</evidence>
<comment type="caution">
    <text evidence="1">The sequence shown here is derived from an EMBL/GenBank/DDBJ whole genome shotgun (WGS) entry which is preliminary data.</text>
</comment>
<proteinExistence type="predicted"/>
<name>A0ABP1G4Y3_9CHLO</name>
<dbReference type="InterPro" id="IPR029063">
    <property type="entry name" value="SAM-dependent_MTases_sf"/>
</dbReference>
<protein>
    <submittedName>
        <fullName evidence="1">G9701 protein</fullName>
    </submittedName>
</protein>
<evidence type="ECO:0000313" key="2">
    <source>
        <dbReference type="Proteomes" id="UP001497392"/>
    </source>
</evidence>
<dbReference type="Proteomes" id="UP001497392">
    <property type="component" value="Unassembled WGS sequence"/>
</dbReference>
<gene>
    <name evidence="1" type="primary">g9701</name>
    <name evidence="1" type="ORF">VP750_LOCUS8743</name>
</gene>
<reference evidence="1 2" key="1">
    <citation type="submission" date="2024-06" db="EMBL/GenBank/DDBJ databases">
        <authorList>
            <person name="Kraege A."/>
            <person name="Thomma B."/>
        </authorList>
    </citation>
    <scope>NUCLEOTIDE SEQUENCE [LARGE SCALE GENOMIC DNA]</scope>
</reference>
<accession>A0ABP1G4Y3</accession>
<keyword evidence="2" id="KW-1185">Reference proteome</keyword>
<dbReference type="CDD" id="cd02440">
    <property type="entry name" value="AdoMet_MTases"/>
    <property type="match status" value="1"/>
</dbReference>